<protein>
    <submittedName>
        <fullName evidence="1">Phage tail assembly chaperone protein, E, or 41 or 14</fullName>
    </submittedName>
</protein>
<sequence length="83" mass="8987">MTEAVKVPLSKPVTHNEASYSDLTFREVTVGDFMAGDQFKGEISQNVAVLSAISDVPIPAFKKICAADYRRILDATKDLLGNA</sequence>
<proteinExistence type="predicted"/>
<dbReference type="OrthoDB" id="8304198at2"/>
<dbReference type="Pfam" id="PF10109">
    <property type="entry name" value="Phage_TAC_7"/>
    <property type="match status" value="1"/>
</dbReference>
<evidence type="ECO:0000313" key="2">
    <source>
        <dbReference type="Proteomes" id="UP000199205"/>
    </source>
</evidence>
<evidence type="ECO:0000313" key="1">
    <source>
        <dbReference type="EMBL" id="SCB41196.1"/>
    </source>
</evidence>
<dbReference type="Proteomes" id="UP000199205">
    <property type="component" value="Unassembled WGS sequence"/>
</dbReference>
<dbReference type="RefSeq" id="WP_092575128.1">
    <property type="nucleotide sequence ID" value="NZ_FMAF01000013.1"/>
</dbReference>
<organism evidence="1 2">
    <name type="scientific">Rhizobium lusitanum</name>
    <dbReference type="NCBI Taxonomy" id="293958"/>
    <lineage>
        <taxon>Bacteria</taxon>
        <taxon>Pseudomonadati</taxon>
        <taxon>Pseudomonadota</taxon>
        <taxon>Alphaproteobacteria</taxon>
        <taxon>Hyphomicrobiales</taxon>
        <taxon>Rhizobiaceae</taxon>
        <taxon>Rhizobium/Agrobacterium group</taxon>
        <taxon>Rhizobium</taxon>
    </lineage>
</organism>
<reference evidence="1 2" key="1">
    <citation type="submission" date="2016-08" db="EMBL/GenBank/DDBJ databases">
        <authorList>
            <person name="Seilhamer J.J."/>
        </authorList>
    </citation>
    <scope>NUCLEOTIDE SEQUENCE [LARGE SCALE GENOMIC DNA]</scope>
    <source>
        <strain evidence="1 2">P1-7</strain>
    </source>
</reference>
<dbReference type="InterPro" id="IPR019289">
    <property type="entry name" value="Phage_tail_E/E"/>
</dbReference>
<name>A0A1C3WMT8_9HYPH</name>
<gene>
    <name evidence="1" type="ORF">GA0061101_113127</name>
</gene>
<dbReference type="EMBL" id="FMAF01000013">
    <property type="protein sequence ID" value="SCB41196.1"/>
    <property type="molecule type" value="Genomic_DNA"/>
</dbReference>
<dbReference type="AlphaFoldDB" id="A0A1C3WMT8"/>
<accession>A0A1C3WMT8</accession>